<dbReference type="STRING" id="1236973.JCM9157_4474"/>
<keyword evidence="1" id="KW-0812">Transmembrane</keyword>
<gene>
    <name evidence="2" type="ORF">JCM9157_4474</name>
</gene>
<protein>
    <submittedName>
        <fullName evidence="2">Uncharacterized protein</fullName>
    </submittedName>
</protein>
<comment type="caution">
    <text evidence="2">The sequence shown here is derived from an EMBL/GenBank/DDBJ whole genome shotgun (WGS) entry which is preliminary data.</text>
</comment>
<feature type="transmembrane region" description="Helical" evidence="1">
    <location>
        <begin position="20"/>
        <end position="37"/>
    </location>
</feature>
<keyword evidence="1" id="KW-0472">Membrane</keyword>
<evidence type="ECO:0000313" key="2">
    <source>
        <dbReference type="EMBL" id="GAE37206.1"/>
    </source>
</evidence>
<dbReference type="Proteomes" id="UP000018896">
    <property type="component" value="Unassembled WGS sequence"/>
</dbReference>
<keyword evidence="1" id="KW-1133">Transmembrane helix</keyword>
<accession>W4QYP5</accession>
<dbReference type="eggNOG" id="ENOG5030EK3">
    <property type="taxonomic scope" value="Bacteria"/>
</dbReference>
<dbReference type="EMBL" id="BAUV01000059">
    <property type="protein sequence ID" value="GAE37206.1"/>
    <property type="molecule type" value="Genomic_DNA"/>
</dbReference>
<dbReference type="AlphaFoldDB" id="W4QYP5"/>
<keyword evidence="3" id="KW-1185">Reference proteome</keyword>
<feature type="transmembrane region" description="Helical" evidence="1">
    <location>
        <begin position="49"/>
        <end position="69"/>
    </location>
</feature>
<proteinExistence type="predicted"/>
<reference evidence="2 3" key="1">
    <citation type="journal article" date="2014" name="Genome Announc.">
        <title>Draft Genome Sequences of Three Alkaliphilic Bacillus Strains, Bacillus wakoensis JCM 9140T, Bacillus akibai JCM 9157T, and Bacillus hemicellulosilyticus JCM 9152T.</title>
        <authorList>
            <person name="Yuki M."/>
            <person name="Oshima K."/>
            <person name="Suda W."/>
            <person name="Oshida Y."/>
            <person name="Kitamura K."/>
            <person name="Iida T."/>
            <person name="Hattori M."/>
            <person name="Ohkuma M."/>
        </authorList>
    </citation>
    <scope>NUCLEOTIDE SEQUENCE [LARGE SCALE GENOMIC DNA]</scope>
    <source>
        <strain evidence="2 3">JCM 9157</strain>
    </source>
</reference>
<name>W4QYP5_HALA3</name>
<evidence type="ECO:0000313" key="3">
    <source>
        <dbReference type="Proteomes" id="UP000018896"/>
    </source>
</evidence>
<evidence type="ECO:0000256" key="1">
    <source>
        <dbReference type="SAM" id="Phobius"/>
    </source>
</evidence>
<organism evidence="2 3">
    <name type="scientific">Halalkalibacter akibai (strain ATCC 43226 / DSM 21942 / CIP 109018 / JCM 9157 / 1139)</name>
    <name type="common">Bacillus akibai</name>
    <dbReference type="NCBI Taxonomy" id="1236973"/>
    <lineage>
        <taxon>Bacteria</taxon>
        <taxon>Bacillati</taxon>
        <taxon>Bacillota</taxon>
        <taxon>Bacilli</taxon>
        <taxon>Bacillales</taxon>
        <taxon>Bacillaceae</taxon>
        <taxon>Halalkalibacter</taxon>
    </lineage>
</organism>
<sequence length="81" mass="9581">MGIFFKKMLKKETDNWGKGCILGFYAFLLVLFINQIYDFIFNNYLLSNFVIFSIGLGTAFVWSSILKFIKRKKPKEVKHLF</sequence>